<dbReference type="PANTHER" id="PTHR11019:SF159">
    <property type="entry name" value="TRANSCRIPTIONAL REGULATOR-RELATED"/>
    <property type="match status" value="1"/>
</dbReference>
<proteinExistence type="predicted"/>
<comment type="caution">
    <text evidence="2">The sequence shown here is derived from an EMBL/GenBank/DDBJ whole genome shotgun (WGS) entry which is preliminary data.</text>
</comment>
<gene>
    <name evidence="2" type="ORF">BZJ21_04335</name>
</gene>
<keyword evidence="1" id="KW-0238">DNA-binding</keyword>
<evidence type="ECO:0008006" key="4">
    <source>
        <dbReference type="Google" id="ProtNLM"/>
    </source>
</evidence>
<reference evidence="3" key="1">
    <citation type="submission" date="2017-01" db="EMBL/GenBank/DDBJ databases">
        <title>Draft genome of the species Salinivibrio costicola subsp. alcaliphilus.</title>
        <authorList>
            <person name="Lopez-Hermoso C."/>
            <person name="De La Haba R."/>
            <person name="Sanchez-Porro C."/>
            <person name="Ventosa A."/>
        </authorList>
    </citation>
    <scope>NUCLEOTIDE SEQUENCE [LARGE SCALE GENOMIC DNA]</scope>
    <source>
        <strain evidence="3">CBH448</strain>
    </source>
</reference>
<organism evidence="2 3">
    <name type="scientific">Salinivibrio costicola subsp. alcaliphilus</name>
    <dbReference type="NCBI Taxonomy" id="272773"/>
    <lineage>
        <taxon>Bacteria</taxon>
        <taxon>Pseudomonadati</taxon>
        <taxon>Pseudomonadota</taxon>
        <taxon>Gammaproteobacteria</taxon>
        <taxon>Vibrionales</taxon>
        <taxon>Vibrionaceae</taxon>
        <taxon>Salinivibrio</taxon>
    </lineage>
</organism>
<evidence type="ECO:0000313" key="2">
    <source>
        <dbReference type="EMBL" id="OOF34735.1"/>
    </source>
</evidence>
<keyword evidence="3" id="KW-1185">Reference proteome</keyword>
<dbReference type="PANTHER" id="PTHR11019">
    <property type="entry name" value="HTH-TYPE TRANSCRIPTIONAL REGULATOR NIMR"/>
    <property type="match status" value="1"/>
</dbReference>
<dbReference type="EMBL" id="MUFR01000008">
    <property type="protein sequence ID" value="OOF34735.1"/>
    <property type="molecule type" value="Genomic_DNA"/>
</dbReference>
<name>A0ABX3KT18_SALCS</name>
<dbReference type="RefSeq" id="WP_077576975.1">
    <property type="nucleotide sequence ID" value="NZ_MUFR01000008.1"/>
</dbReference>
<dbReference type="Proteomes" id="UP000189431">
    <property type="component" value="Unassembled WGS sequence"/>
</dbReference>
<evidence type="ECO:0000313" key="3">
    <source>
        <dbReference type="Proteomes" id="UP000189431"/>
    </source>
</evidence>
<dbReference type="SUPFAM" id="SSF51215">
    <property type="entry name" value="Regulatory protein AraC"/>
    <property type="match status" value="1"/>
</dbReference>
<evidence type="ECO:0000256" key="1">
    <source>
        <dbReference type="ARBA" id="ARBA00023125"/>
    </source>
</evidence>
<accession>A0ABX3KT18</accession>
<dbReference type="InterPro" id="IPR037923">
    <property type="entry name" value="HTH-like"/>
</dbReference>
<protein>
    <recommendedName>
        <fullName evidence="4">AraC-type arabinose-binding/dimerisation domain-containing protein</fullName>
    </recommendedName>
</protein>
<sequence length="223" mass="24740">MKYTSEHTFYQPSSLTFTPRKRRYTANLLFVEDGVVFVRLGKADIPVHSGQGFWLPFECLHALTITPNTRVHQLAISPRVTQKLPTQVGHIEVSPLLVASLCALLTSGYQPSSSAQARRLQAVALDQVSLMTPSQTLDRQTQSLADCVTRAQTGQPPANAEQHYQLQALTQLTMEDLHEYFIVRQLRAALKSGQTLTKAATNIGIAHAQAESLYARYTDTFEA</sequence>